<dbReference type="GO" id="GO:0016787">
    <property type="term" value="F:hydrolase activity"/>
    <property type="evidence" value="ECO:0007669"/>
    <property type="project" value="UniProtKB-KW"/>
</dbReference>
<organism evidence="2 3">
    <name type="scientific">Halonotius aquaticus</name>
    <dbReference type="NCBI Taxonomy" id="2216978"/>
    <lineage>
        <taxon>Archaea</taxon>
        <taxon>Methanobacteriati</taxon>
        <taxon>Methanobacteriota</taxon>
        <taxon>Stenosarchaea group</taxon>
        <taxon>Halobacteria</taxon>
        <taxon>Halobacteriales</taxon>
        <taxon>Haloferacaceae</taxon>
        <taxon>Halonotius</taxon>
    </lineage>
</organism>
<keyword evidence="1" id="KW-0812">Transmembrane</keyword>
<sequence>MMLPTHALVGLAIGAPLLWLAPETATAALIGGLLGGIWPDLDLYVGHRRTLHYPTGYSLAAIPAVIIAAVVGSPLAIGLAVALVAAAAHCQMDRFGGGLELRPWENTSERAVYDHVAGEWRAPKRWVRYDGAPEDVGLSLLVGLPLVAVVPPLFRWLVVAALITAISYGLLRRWLAALAPVLAEFVPDPVVEYVPERYRRDDR</sequence>
<name>A0A3A6PSV1_9EURY</name>
<dbReference type="Proteomes" id="UP000276588">
    <property type="component" value="Unassembled WGS sequence"/>
</dbReference>
<protein>
    <submittedName>
        <fullName evidence="2">Metal-dependent hydrolase</fullName>
    </submittedName>
</protein>
<keyword evidence="2" id="KW-0378">Hydrolase</keyword>
<keyword evidence="1" id="KW-1133">Transmembrane helix</keyword>
<dbReference type="OrthoDB" id="204671at2157"/>
<evidence type="ECO:0000256" key="1">
    <source>
        <dbReference type="SAM" id="Phobius"/>
    </source>
</evidence>
<evidence type="ECO:0000313" key="2">
    <source>
        <dbReference type="EMBL" id="RJX43591.1"/>
    </source>
</evidence>
<gene>
    <name evidence="2" type="ORF">DM826_04875</name>
</gene>
<accession>A0A3A6PSV1</accession>
<reference evidence="2 3" key="1">
    <citation type="submission" date="2018-06" db="EMBL/GenBank/DDBJ databases">
        <title>Halonotius sp. F13-13 a new haloarchaeeon isolated from a solar saltern from Isla Cristina, Huelva, Spain.</title>
        <authorList>
            <person name="Duran-Viseras A."/>
            <person name="Sanchez-Porro C."/>
            <person name="Ventosa A."/>
        </authorList>
    </citation>
    <scope>NUCLEOTIDE SEQUENCE [LARGE SCALE GENOMIC DNA]</scope>
    <source>
        <strain evidence="2 3">F13-13</strain>
    </source>
</reference>
<proteinExistence type="predicted"/>
<dbReference type="RefSeq" id="WP_120102087.1">
    <property type="nucleotide sequence ID" value="NZ_QKNY01000007.1"/>
</dbReference>
<comment type="caution">
    <text evidence="2">The sequence shown here is derived from an EMBL/GenBank/DDBJ whole genome shotgun (WGS) entry which is preliminary data.</text>
</comment>
<keyword evidence="3" id="KW-1185">Reference proteome</keyword>
<evidence type="ECO:0000313" key="3">
    <source>
        <dbReference type="Proteomes" id="UP000276588"/>
    </source>
</evidence>
<dbReference type="AlphaFoldDB" id="A0A3A6PSV1"/>
<feature type="transmembrane region" description="Helical" evidence="1">
    <location>
        <begin position="131"/>
        <end position="148"/>
    </location>
</feature>
<feature type="transmembrane region" description="Helical" evidence="1">
    <location>
        <begin position="60"/>
        <end position="85"/>
    </location>
</feature>
<keyword evidence="1" id="KW-0472">Membrane</keyword>
<dbReference type="EMBL" id="QKNY01000007">
    <property type="protein sequence ID" value="RJX43591.1"/>
    <property type="molecule type" value="Genomic_DNA"/>
</dbReference>